<dbReference type="OrthoDB" id="9793981at2"/>
<dbReference type="InterPro" id="IPR009474">
    <property type="entry name" value="BrxB/BrxA"/>
</dbReference>
<gene>
    <name evidence="2" type="ORF">BLX24_00730</name>
</gene>
<sequence length="143" mass="15369">MYPPHLLIPMRQDLTSAGFQELTTPAEVDAAMAQTEGTMLIMVNSVCGCAAGAARPGVKAALAASDVKPDRLVTVFAGGDLEATARMREHLLPYPPSSPSIALIKDGELVHFIERHHIEGRSAQMIAQHLVMAFEEFCDKAQA</sequence>
<dbReference type="Pfam" id="PF06491">
    <property type="entry name" value="Disulph_isomer"/>
    <property type="match status" value="1"/>
</dbReference>
<dbReference type="PANTHER" id="PTHR40052">
    <property type="entry name" value="UPF0403 PROTEIN YQIW-RELATED"/>
    <property type="match status" value="1"/>
</dbReference>
<dbReference type="Gene3D" id="3.40.30.10">
    <property type="entry name" value="Glutaredoxin"/>
    <property type="match status" value="1"/>
</dbReference>
<protein>
    <recommendedName>
        <fullName evidence="4">BrxA/BrxB family bacilliredoxin</fullName>
    </recommendedName>
</protein>
<evidence type="ECO:0008006" key="4">
    <source>
        <dbReference type="Google" id="ProtNLM"/>
    </source>
</evidence>
<dbReference type="RefSeq" id="WP_071501173.1">
    <property type="nucleotide sequence ID" value="NZ_MORL01000001.1"/>
</dbReference>
<keyword evidence="3" id="KW-1185">Reference proteome</keyword>
<dbReference type="NCBIfam" id="TIGR04191">
    <property type="entry name" value="YphP_YqiW"/>
    <property type="match status" value="1"/>
</dbReference>
<dbReference type="PANTHER" id="PTHR40052:SF2">
    <property type="entry name" value="BACILLIREDOXIN BRXA"/>
    <property type="match status" value="1"/>
</dbReference>
<evidence type="ECO:0000256" key="1">
    <source>
        <dbReference type="ARBA" id="ARBA00038305"/>
    </source>
</evidence>
<comment type="caution">
    <text evidence="2">The sequence shown here is derived from an EMBL/GenBank/DDBJ whole genome shotgun (WGS) entry which is preliminary data.</text>
</comment>
<comment type="similarity">
    <text evidence="1">Belongs to the bacilliredoxin family.</text>
</comment>
<dbReference type="EMBL" id="MORL01000001">
    <property type="protein sequence ID" value="OIN60673.1"/>
    <property type="molecule type" value="Genomic_DNA"/>
</dbReference>
<name>A0A1S2VPI0_9BACT</name>
<organism evidence="2 3">
    <name type="scientific">Arsenicibacter rosenii</name>
    <dbReference type="NCBI Taxonomy" id="1750698"/>
    <lineage>
        <taxon>Bacteria</taxon>
        <taxon>Pseudomonadati</taxon>
        <taxon>Bacteroidota</taxon>
        <taxon>Cytophagia</taxon>
        <taxon>Cytophagales</taxon>
        <taxon>Spirosomataceae</taxon>
        <taxon>Arsenicibacter</taxon>
    </lineage>
</organism>
<proteinExistence type="inferred from homology"/>
<dbReference type="Proteomes" id="UP000181790">
    <property type="component" value="Unassembled WGS sequence"/>
</dbReference>
<evidence type="ECO:0000313" key="2">
    <source>
        <dbReference type="EMBL" id="OIN60673.1"/>
    </source>
</evidence>
<accession>A0A1S2VPI0</accession>
<reference evidence="2 3" key="1">
    <citation type="submission" date="2016-10" db="EMBL/GenBank/DDBJ databases">
        <title>Arsenicibacter rosenii gen. nov., sp. nov., an efficient arsenic-methylating bacterium isolated from an arsenic-contaminated paddy soil.</title>
        <authorList>
            <person name="Huang K."/>
        </authorList>
    </citation>
    <scope>NUCLEOTIDE SEQUENCE [LARGE SCALE GENOMIC DNA]</scope>
    <source>
        <strain evidence="2 3">SM-1</strain>
    </source>
</reference>
<evidence type="ECO:0000313" key="3">
    <source>
        <dbReference type="Proteomes" id="UP000181790"/>
    </source>
</evidence>
<dbReference type="AlphaFoldDB" id="A0A1S2VPI0"/>